<name>A0A3P3YH91_PLABS</name>
<protein>
    <submittedName>
        <fullName evidence="2">Uncharacterized protein</fullName>
    </submittedName>
</protein>
<dbReference type="Proteomes" id="UP000290189">
    <property type="component" value="Unassembled WGS sequence"/>
</dbReference>
<proteinExistence type="predicted"/>
<feature type="transmembrane region" description="Helical" evidence="1">
    <location>
        <begin position="72"/>
        <end position="92"/>
    </location>
</feature>
<feature type="transmembrane region" description="Helical" evidence="1">
    <location>
        <begin position="130"/>
        <end position="153"/>
    </location>
</feature>
<feature type="transmembrane region" description="Helical" evidence="1">
    <location>
        <begin position="37"/>
        <end position="60"/>
    </location>
</feature>
<evidence type="ECO:0000313" key="2">
    <source>
        <dbReference type="EMBL" id="SPQ99542.1"/>
    </source>
</evidence>
<geneLocation type="mitochondrion" evidence="2"/>
<evidence type="ECO:0000313" key="3">
    <source>
        <dbReference type="Proteomes" id="UP000290189"/>
    </source>
</evidence>
<reference evidence="2 3" key="1">
    <citation type="submission" date="2018-03" db="EMBL/GenBank/DDBJ databases">
        <authorList>
            <person name="Fogelqvist J."/>
        </authorList>
    </citation>
    <scope>NUCLEOTIDE SEQUENCE [LARGE SCALE GENOMIC DNA]</scope>
</reference>
<feature type="transmembrane region" description="Helical" evidence="1">
    <location>
        <begin position="104"/>
        <end position="124"/>
    </location>
</feature>
<keyword evidence="1" id="KW-1133">Transmembrane helix</keyword>
<gene>
    <name evidence="2" type="ORF">PLBR_LOCUS6757</name>
</gene>
<sequence length="181" mass="19185">MTFCVSIRRSSWASRMSNIVSQGWYGLWTSGRGDVRALIGLVGLLQVFAAGFAISSWVAAGAIMKAAGFQFALVWTSFLVIGVAFGVATFVVRPEFRAHCTMGAIVALSALMGQVGLISAVQFANTTVQSFTAVSVFSAILAILFTATAALVYHLRHDIVPEPALRVSDPLPAIPSPHVIV</sequence>
<dbReference type="EMBL" id="OVEO01000012">
    <property type="protein sequence ID" value="SPQ99542.1"/>
    <property type="molecule type" value="Genomic_DNA"/>
</dbReference>
<organism evidence="2 3">
    <name type="scientific">Plasmodiophora brassicae</name>
    <name type="common">Clubroot disease agent</name>
    <dbReference type="NCBI Taxonomy" id="37360"/>
    <lineage>
        <taxon>Eukaryota</taxon>
        <taxon>Sar</taxon>
        <taxon>Rhizaria</taxon>
        <taxon>Endomyxa</taxon>
        <taxon>Phytomyxea</taxon>
        <taxon>Plasmodiophorida</taxon>
        <taxon>Plasmodiophoridae</taxon>
        <taxon>Plasmodiophora</taxon>
    </lineage>
</organism>
<keyword evidence="1" id="KW-0812">Transmembrane</keyword>
<keyword evidence="1" id="KW-0472">Membrane</keyword>
<dbReference type="AlphaFoldDB" id="A0A3P3YH91"/>
<keyword evidence="2" id="KW-0496">Mitochondrion</keyword>
<evidence type="ECO:0000256" key="1">
    <source>
        <dbReference type="SAM" id="Phobius"/>
    </source>
</evidence>
<accession>A0A3P3YH91</accession>